<dbReference type="RefSeq" id="WP_379004451.1">
    <property type="nucleotide sequence ID" value="NZ_JBHSNE010000144.1"/>
</dbReference>
<dbReference type="Gene3D" id="2.60.120.1440">
    <property type="match status" value="1"/>
</dbReference>
<dbReference type="Proteomes" id="UP001055125">
    <property type="component" value="Unassembled WGS sequence"/>
</dbReference>
<feature type="signal peptide" evidence="1">
    <location>
        <begin position="1"/>
        <end position="34"/>
    </location>
</feature>
<feature type="domain" description="FecR protein" evidence="2">
    <location>
        <begin position="50"/>
        <end position="133"/>
    </location>
</feature>
<evidence type="ECO:0000259" key="2">
    <source>
        <dbReference type="Pfam" id="PF04773"/>
    </source>
</evidence>
<reference evidence="3" key="1">
    <citation type="journal article" date="2021" name="Front. Microbiol.">
        <title>Comprehensive Comparative Genomics and Phenotyping of Methylobacterium Species.</title>
        <authorList>
            <person name="Alessa O."/>
            <person name="Ogura Y."/>
            <person name="Fujitani Y."/>
            <person name="Takami H."/>
            <person name="Hayashi T."/>
            <person name="Sahin N."/>
            <person name="Tani A."/>
        </authorList>
    </citation>
    <scope>NUCLEOTIDE SEQUENCE</scope>
    <source>
        <strain evidence="3">DSM 19015</strain>
    </source>
</reference>
<sequence length="180" mass="19093">MWAYQPLGTHGFGRLAILMVGAVSMALSCTQAYAEGCISTTYADPPREVLECSGGSRITAEPGAAYRLIDRNRDGRPEAIELKAKGLLIEYDARPRGGFQVLSPHAVASVRGTTWAVDVTSSGTAVFVETGRVAVNRASGGPVVVLKSGDGTDVSPGRAPLEIKPWTAARRMSLMVRFGR</sequence>
<feature type="chain" id="PRO_5046814845" description="FecR protein domain-containing protein" evidence="1">
    <location>
        <begin position="35"/>
        <end position="180"/>
    </location>
</feature>
<proteinExistence type="predicted"/>
<gene>
    <name evidence="3" type="ORF">OCOJLMKI_3886</name>
</gene>
<organism evidence="3 4">
    <name type="scientific">Methylobacterium iners</name>
    <dbReference type="NCBI Taxonomy" id="418707"/>
    <lineage>
        <taxon>Bacteria</taxon>
        <taxon>Pseudomonadati</taxon>
        <taxon>Pseudomonadota</taxon>
        <taxon>Alphaproteobacteria</taxon>
        <taxon>Hyphomicrobiales</taxon>
        <taxon>Methylobacteriaceae</taxon>
        <taxon>Methylobacterium</taxon>
    </lineage>
</organism>
<name>A0ABQ4S4D3_9HYPH</name>
<keyword evidence="4" id="KW-1185">Reference proteome</keyword>
<comment type="caution">
    <text evidence="3">The sequence shown here is derived from an EMBL/GenBank/DDBJ whole genome shotgun (WGS) entry which is preliminary data.</text>
</comment>
<evidence type="ECO:0000313" key="4">
    <source>
        <dbReference type="Proteomes" id="UP001055125"/>
    </source>
</evidence>
<dbReference type="EMBL" id="BPQP01000066">
    <property type="protein sequence ID" value="GJD96663.1"/>
    <property type="molecule type" value="Genomic_DNA"/>
</dbReference>
<reference evidence="3" key="2">
    <citation type="submission" date="2021-08" db="EMBL/GenBank/DDBJ databases">
        <authorList>
            <person name="Tani A."/>
            <person name="Ola A."/>
            <person name="Ogura Y."/>
            <person name="Katsura K."/>
            <person name="Hayashi T."/>
        </authorList>
    </citation>
    <scope>NUCLEOTIDE SEQUENCE</scope>
    <source>
        <strain evidence="3">DSM 19015</strain>
    </source>
</reference>
<dbReference type="Pfam" id="PF04773">
    <property type="entry name" value="FecR"/>
    <property type="match status" value="1"/>
</dbReference>
<evidence type="ECO:0000313" key="3">
    <source>
        <dbReference type="EMBL" id="GJD96663.1"/>
    </source>
</evidence>
<keyword evidence="1" id="KW-0732">Signal</keyword>
<evidence type="ECO:0000256" key="1">
    <source>
        <dbReference type="SAM" id="SignalP"/>
    </source>
</evidence>
<dbReference type="InterPro" id="IPR006860">
    <property type="entry name" value="FecR"/>
</dbReference>
<accession>A0ABQ4S4D3</accession>
<protein>
    <recommendedName>
        <fullName evidence="2">FecR protein domain-containing protein</fullName>
    </recommendedName>
</protein>